<dbReference type="PANTHER" id="PTHR34474">
    <property type="entry name" value="SIGNAL TRANSDUCTION PROTEIN TRAP"/>
    <property type="match status" value="1"/>
</dbReference>
<evidence type="ECO:0000313" key="4">
    <source>
        <dbReference type="EMBL" id="CAD9207299.1"/>
    </source>
</evidence>
<gene>
    <name evidence="3" type="ORF">TCHU04912_LOCUS9534</name>
    <name evidence="4" type="ORF">TCHU04912_LOCUS9535</name>
</gene>
<proteinExistence type="predicted"/>
<feature type="region of interest" description="Disordered" evidence="1">
    <location>
        <begin position="279"/>
        <end position="298"/>
    </location>
</feature>
<evidence type="ECO:0000256" key="1">
    <source>
        <dbReference type="SAM" id="MobiDB-lite"/>
    </source>
</evidence>
<dbReference type="AlphaFoldDB" id="A0A6U1HB29"/>
<protein>
    <recommendedName>
        <fullName evidence="2">ABM domain-containing protein</fullName>
    </recommendedName>
</protein>
<dbReference type="PROSITE" id="PS51725">
    <property type="entry name" value="ABM"/>
    <property type="match status" value="2"/>
</dbReference>
<dbReference type="EMBL" id="HBGG01018520">
    <property type="protein sequence ID" value="CAD9207298.1"/>
    <property type="molecule type" value="Transcribed_RNA"/>
</dbReference>
<dbReference type="Gene3D" id="3.30.70.100">
    <property type="match status" value="2"/>
</dbReference>
<evidence type="ECO:0000259" key="2">
    <source>
        <dbReference type="PROSITE" id="PS51725"/>
    </source>
</evidence>
<reference evidence="3" key="1">
    <citation type="submission" date="2021-01" db="EMBL/GenBank/DDBJ databases">
        <authorList>
            <person name="Corre E."/>
            <person name="Pelletier E."/>
            <person name="Niang G."/>
            <person name="Scheremetjew M."/>
            <person name="Finn R."/>
            <person name="Kale V."/>
            <person name="Holt S."/>
            <person name="Cochrane G."/>
            <person name="Meng A."/>
            <person name="Brown T."/>
            <person name="Cohen L."/>
        </authorList>
    </citation>
    <scope>NUCLEOTIDE SEQUENCE</scope>
    <source>
        <strain evidence="3">PLY429</strain>
    </source>
</reference>
<dbReference type="EMBL" id="HBGG01018521">
    <property type="protein sequence ID" value="CAD9207299.1"/>
    <property type="molecule type" value="Transcribed_RNA"/>
</dbReference>
<sequence>MAAIATMAMAPAAATARLPSRRRVTLPRQARSLSVRASVEVEQAGSSTGSLLPSEMYVATNRFNTKPGKGPSFEKRWATRKSRLAELDGFEFFTLLRRVDTEEGEEVDFNYMSLTLWSDKKSFNAWRSGEAFKEAHGGGTLFGFVDMLVSSTMTLQGPPKPAFWNGLLPIKNPDVAKPEVVGGWRQVAADGVNLLPAECYVTCNRFSIKSGFEEAFEKRWASRESKLLEMPGFQNFVLCRRNVGGKGHGADKGDEFNYMSLTVWENKAAFENWRTSKQFGKAHGSEEKKPDDKPDMSMFNGRPSVACYEGSLTIRA</sequence>
<dbReference type="InterPro" id="IPR011008">
    <property type="entry name" value="Dimeric_a/b-barrel"/>
</dbReference>
<evidence type="ECO:0000313" key="3">
    <source>
        <dbReference type="EMBL" id="CAD9207298.1"/>
    </source>
</evidence>
<organism evidence="3">
    <name type="scientific">Tetraselmis chuii</name>
    <dbReference type="NCBI Taxonomy" id="63592"/>
    <lineage>
        <taxon>Eukaryota</taxon>
        <taxon>Viridiplantae</taxon>
        <taxon>Chlorophyta</taxon>
        <taxon>core chlorophytes</taxon>
        <taxon>Chlorodendrophyceae</taxon>
        <taxon>Chlorodendrales</taxon>
        <taxon>Chlorodendraceae</taxon>
        <taxon>Tetraselmis</taxon>
    </lineage>
</organism>
<accession>A0A6U1HB29</accession>
<dbReference type="PANTHER" id="PTHR34474:SF2">
    <property type="entry name" value="SIGNAL TRANSDUCTION PROTEIN TRAP"/>
    <property type="match status" value="1"/>
</dbReference>
<dbReference type="InterPro" id="IPR007138">
    <property type="entry name" value="ABM_dom"/>
</dbReference>
<feature type="compositionally biased region" description="Basic and acidic residues" evidence="1">
    <location>
        <begin position="283"/>
        <end position="295"/>
    </location>
</feature>
<dbReference type="SUPFAM" id="SSF54909">
    <property type="entry name" value="Dimeric alpha+beta barrel"/>
    <property type="match status" value="2"/>
</dbReference>
<name>A0A6U1HB29_9CHLO</name>
<dbReference type="InterPro" id="IPR050404">
    <property type="entry name" value="Heme-degrading_MO"/>
</dbReference>
<feature type="domain" description="ABM" evidence="2">
    <location>
        <begin position="200"/>
        <end position="305"/>
    </location>
</feature>
<dbReference type="Pfam" id="PF03992">
    <property type="entry name" value="ABM"/>
    <property type="match status" value="2"/>
</dbReference>
<feature type="domain" description="ABM" evidence="2">
    <location>
        <begin position="57"/>
        <end position="153"/>
    </location>
</feature>